<organism evidence="5 6">
    <name type="scientific">Massilia aurea</name>
    <dbReference type="NCBI Taxonomy" id="373040"/>
    <lineage>
        <taxon>Bacteria</taxon>
        <taxon>Pseudomonadati</taxon>
        <taxon>Pseudomonadota</taxon>
        <taxon>Betaproteobacteria</taxon>
        <taxon>Burkholderiales</taxon>
        <taxon>Oxalobacteraceae</taxon>
        <taxon>Telluria group</taxon>
        <taxon>Massilia</taxon>
    </lineage>
</organism>
<dbReference type="InterPro" id="IPR050469">
    <property type="entry name" value="Diguanylate_Cyclase"/>
</dbReference>
<dbReference type="PROSITE" id="PS50887">
    <property type="entry name" value="GGDEF"/>
    <property type="match status" value="1"/>
</dbReference>
<dbReference type="CDD" id="cd01949">
    <property type="entry name" value="GGDEF"/>
    <property type="match status" value="1"/>
</dbReference>
<evidence type="ECO:0000256" key="3">
    <source>
        <dbReference type="SAM" id="Phobius"/>
    </source>
</evidence>
<dbReference type="InterPro" id="IPR043128">
    <property type="entry name" value="Rev_trsase/Diguanyl_cyclase"/>
</dbReference>
<dbReference type="Gene3D" id="3.30.70.270">
    <property type="match status" value="1"/>
</dbReference>
<comment type="catalytic activity">
    <reaction evidence="2">
        <text>2 GTP = 3',3'-c-di-GMP + 2 diphosphate</text>
        <dbReference type="Rhea" id="RHEA:24898"/>
        <dbReference type="ChEBI" id="CHEBI:33019"/>
        <dbReference type="ChEBI" id="CHEBI:37565"/>
        <dbReference type="ChEBI" id="CHEBI:58805"/>
        <dbReference type="EC" id="2.7.7.65"/>
    </reaction>
</comment>
<feature type="transmembrane region" description="Helical" evidence="3">
    <location>
        <begin position="30"/>
        <end position="51"/>
    </location>
</feature>
<dbReference type="InterPro" id="IPR029787">
    <property type="entry name" value="Nucleotide_cyclase"/>
</dbReference>
<dbReference type="Pfam" id="PF00990">
    <property type="entry name" value="GGDEF"/>
    <property type="match status" value="1"/>
</dbReference>
<feature type="transmembrane region" description="Helical" evidence="3">
    <location>
        <begin position="141"/>
        <end position="160"/>
    </location>
</feature>
<evidence type="ECO:0000313" key="6">
    <source>
        <dbReference type="Proteomes" id="UP000283254"/>
    </source>
</evidence>
<accession>A0A422QLZ4</accession>
<name>A0A422QLZ4_9BURK</name>
<keyword evidence="3" id="KW-0472">Membrane</keyword>
<comment type="caution">
    <text evidence="5">The sequence shown here is derived from an EMBL/GenBank/DDBJ whole genome shotgun (WGS) entry which is preliminary data.</text>
</comment>
<feature type="transmembrane region" description="Helical" evidence="3">
    <location>
        <begin position="166"/>
        <end position="186"/>
    </location>
</feature>
<feature type="transmembrane region" description="Helical" evidence="3">
    <location>
        <begin position="63"/>
        <end position="80"/>
    </location>
</feature>
<keyword evidence="3" id="KW-0812">Transmembrane</keyword>
<keyword evidence="3" id="KW-1133">Transmembrane helix</keyword>
<dbReference type="OrthoDB" id="9813903at2"/>
<evidence type="ECO:0000259" key="4">
    <source>
        <dbReference type="PROSITE" id="PS50887"/>
    </source>
</evidence>
<feature type="transmembrane region" description="Helical" evidence="3">
    <location>
        <begin position="92"/>
        <end position="110"/>
    </location>
</feature>
<dbReference type="EMBL" id="JSAB01000077">
    <property type="protein sequence ID" value="RNF31007.1"/>
    <property type="molecule type" value="Genomic_DNA"/>
</dbReference>
<evidence type="ECO:0000256" key="1">
    <source>
        <dbReference type="ARBA" id="ARBA00012528"/>
    </source>
</evidence>
<gene>
    <name evidence="5" type="ORF">NM04_09425</name>
</gene>
<feature type="transmembrane region" description="Helical" evidence="3">
    <location>
        <begin position="116"/>
        <end position="134"/>
    </location>
</feature>
<dbReference type="RefSeq" id="WP_123069285.1">
    <property type="nucleotide sequence ID" value="NZ_JSAB01000077.1"/>
</dbReference>
<dbReference type="FunFam" id="3.30.70.270:FF:000001">
    <property type="entry name" value="Diguanylate cyclase domain protein"/>
    <property type="match status" value="1"/>
</dbReference>
<dbReference type="NCBIfam" id="TIGR00254">
    <property type="entry name" value="GGDEF"/>
    <property type="match status" value="1"/>
</dbReference>
<evidence type="ECO:0000256" key="2">
    <source>
        <dbReference type="ARBA" id="ARBA00034247"/>
    </source>
</evidence>
<reference evidence="5" key="1">
    <citation type="submission" date="2014-10" db="EMBL/GenBank/DDBJ databases">
        <title>Massilia sp. genome.</title>
        <authorList>
            <person name="Xu B."/>
            <person name="Dai L."/>
            <person name="Huang Z."/>
        </authorList>
    </citation>
    <scope>NUCLEOTIDE SEQUENCE [LARGE SCALE GENOMIC DNA]</scope>
    <source>
        <strain evidence="5">CFS-1</strain>
    </source>
</reference>
<dbReference type="AlphaFoldDB" id="A0A422QLZ4"/>
<dbReference type="GO" id="GO:0052621">
    <property type="term" value="F:diguanylate cyclase activity"/>
    <property type="evidence" value="ECO:0007669"/>
    <property type="project" value="UniProtKB-EC"/>
</dbReference>
<proteinExistence type="predicted"/>
<dbReference type="PANTHER" id="PTHR45138:SF9">
    <property type="entry name" value="DIGUANYLATE CYCLASE DGCM-RELATED"/>
    <property type="match status" value="1"/>
</dbReference>
<dbReference type="InterPro" id="IPR000160">
    <property type="entry name" value="GGDEF_dom"/>
</dbReference>
<dbReference type="SUPFAM" id="SSF55073">
    <property type="entry name" value="Nucleotide cyclase"/>
    <property type="match status" value="1"/>
</dbReference>
<dbReference type="Proteomes" id="UP000283254">
    <property type="component" value="Unassembled WGS sequence"/>
</dbReference>
<dbReference type="SMART" id="SM00267">
    <property type="entry name" value="GGDEF"/>
    <property type="match status" value="1"/>
</dbReference>
<sequence>MKFHPLTGEFARTADETEFLNSQLSRTRSLLGFTLLFCVIFFQLFFLTDIAALGLDAALRETLPARLGVALIGGTGAWLAYRRPLSVAGTRLAASSAEILSLGCFMVVALARPNEVHWHALSMVVIQVVIYLYIPNRLAYATAIVSGGVIVFLALVHYLLPPRPVADLLTMGMLLAMINTFGILAARRFNRVAREEFRLQTQLKRLAERDQLTGCYNRHYLNDHLLGAELARARRFGHAVSVVLCDIDHFKHINDTFGHHQGDHVIQNFATLLQGMTRQGVDAVVRYGGEEFLLILPVTGLAGAAVLADRLRDAFAASTFTVDGEPVPTSASFGVATFDFSSKDLRVTLPDLIVAADKQLYAAKRNGRNRVESVELAV</sequence>
<protein>
    <recommendedName>
        <fullName evidence="1">diguanylate cyclase</fullName>
        <ecNumber evidence="1">2.7.7.65</ecNumber>
    </recommendedName>
</protein>
<dbReference type="PANTHER" id="PTHR45138">
    <property type="entry name" value="REGULATORY COMPONENTS OF SENSORY TRANSDUCTION SYSTEM"/>
    <property type="match status" value="1"/>
</dbReference>
<feature type="domain" description="GGDEF" evidence="4">
    <location>
        <begin position="238"/>
        <end position="376"/>
    </location>
</feature>
<evidence type="ECO:0000313" key="5">
    <source>
        <dbReference type="EMBL" id="RNF31007.1"/>
    </source>
</evidence>
<dbReference type="EC" id="2.7.7.65" evidence="1"/>
<keyword evidence="6" id="KW-1185">Reference proteome</keyword>